<dbReference type="PANTHER" id="PTHR42887:SF2">
    <property type="entry name" value="OS12G0638800 PROTEIN"/>
    <property type="match status" value="1"/>
</dbReference>
<feature type="domain" description="RsdA/BaiN/AoA(So)-like Rossmann fold-like" evidence="4">
    <location>
        <begin position="5"/>
        <end position="402"/>
    </location>
</feature>
<evidence type="ECO:0000259" key="5">
    <source>
        <dbReference type="Pfam" id="PF22780"/>
    </source>
</evidence>
<organism evidence="6 7">
    <name type="scientific">Cryomorpha ignava</name>
    <dbReference type="NCBI Taxonomy" id="101383"/>
    <lineage>
        <taxon>Bacteria</taxon>
        <taxon>Pseudomonadati</taxon>
        <taxon>Bacteroidota</taxon>
        <taxon>Flavobacteriia</taxon>
        <taxon>Flavobacteriales</taxon>
        <taxon>Cryomorphaceae</taxon>
        <taxon>Cryomorpha</taxon>
    </lineage>
</organism>
<dbReference type="InterPro" id="IPR036188">
    <property type="entry name" value="FAD/NAD-bd_sf"/>
</dbReference>
<sequence>MESYDIVVIGGGAAGFFAAIHAANASANSVVILEKTNKVLTKVAVSGGGRCNVTHDCNYPSQLVENYPRGGKKLRKSFELFDAKSTQNWFENREIQLKTESDGRVFPVSDNSKTIVDALWHAAEENGVKVHYKREVAKITMIEDGGFRLELSSGDQILAAKVIVTTGGFNKIGGYQWLKDLGLKIAKPVPSLFTFNVPDSEMKDLMGLSVSQGGVQIPGTKWKSEGPVLITHWGFSAPAVIKLSAWAAIYLNEINYKFPILINWAGAGEPFVREEISGMRQKHPLKVVVSNPMFGLPARLWEKLCAMAEISANLKFADLPAKKANKLMENLVRCGFNVSGKTTFKEEFVTCGGVELDAVNLLTFESKKVPGLYLAGEVLNVDGITGGFNFQHAWTSGYLAGKNAGESLH</sequence>
<dbReference type="Gene3D" id="2.40.30.10">
    <property type="entry name" value="Translation factors"/>
    <property type="match status" value="1"/>
</dbReference>
<evidence type="ECO:0000259" key="4">
    <source>
        <dbReference type="Pfam" id="PF03486"/>
    </source>
</evidence>
<dbReference type="InterPro" id="IPR057661">
    <property type="entry name" value="RsdA/BaiN/AoA(So)_Rossmann"/>
</dbReference>
<accession>A0A7K3WQW7</accession>
<reference evidence="6 7" key="1">
    <citation type="submission" date="2020-02" db="EMBL/GenBank/DDBJ databases">
        <title>Out from the shadows clarifying the taxonomy of the family Cryomorphaceae and related taxa by utilizing the GTDB taxonomic framework.</title>
        <authorList>
            <person name="Bowman J.P."/>
        </authorList>
    </citation>
    <scope>NUCLEOTIDE SEQUENCE [LARGE SCALE GENOMIC DNA]</scope>
    <source>
        <strain evidence="6 7">QSSC 1-22</strain>
    </source>
</reference>
<dbReference type="NCBIfam" id="TIGR00275">
    <property type="entry name" value="aminoacetone oxidase family FAD-binding enzyme"/>
    <property type="match status" value="1"/>
</dbReference>
<evidence type="ECO:0000256" key="2">
    <source>
        <dbReference type="ARBA" id="ARBA00022630"/>
    </source>
</evidence>
<evidence type="ECO:0000313" key="7">
    <source>
        <dbReference type="Proteomes" id="UP000486602"/>
    </source>
</evidence>
<evidence type="ECO:0000256" key="1">
    <source>
        <dbReference type="ARBA" id="ARBA00001974"/>
    </source>
</evidence>
<name>A0A7K3WQW7_9FLAO</name>
<dbReference type="InterPro" id="IPR004792">
    <property type="entry name" value="BaiN-like"/>
</dbReference>
<dbReference type="SUPFAM" id="SSF51905">
    <property type="entry name" value="FAD/NAD(P)-binding domain"/>
    <property type="match status" value="1"/>
</dbReference>
<dbReference type="Pfam" id="PF22780">
    <property type="entry name" value="HI0933_like_1st"/>
    <property type="match status" value="1"/>
</dbReference>
<dbReference type="Proteomes" id="UP000486602">
    <property type="component" value="Unassembled WGS sequence"/>
</dbReference>
<dbReference type="Gene3D" id="3.50.50.60">
    <property type="entry name" value="FAD/NAD(P)-binding domain"/>
    <property type="match status" value="1"/>
</dbReference>
<dbReference type="EMBL" id="JAAGVY010000008">
    <property type="protein sequence ID" value="NEN23105.1"/>
    <property type="molecule type" value="Genomic_DNA"/>
</dbReference>
<evidence type="ECO:0000313" key="6">
    <source>
        <dbReference type="EMBL" id="NEN23105.1"/>
    </source>
</evidence>
<gene>
    <name evidence="6" type="ORF">G3O08_06290</name>
</gene>
<dbReference type="SUPFAM" id="SSF160996">
    <property type="entry name" value="HI0933 insert domain-like"/>
    <property type="match status" value="1"/>
</dbReference>
<proteinExistence type="predicted"/>
<protein>
    <submittedName>
        <fullName evidence="6">NAD(P)/FAD-dependent oxidoreductase</fullName>
    </submittedName>
</protein>
<keyword evidence="7" id="KW-1185">Reference proteome</keyword>
<dbReference type="InterPro" id="IPR023166">
    <property type="entry name" value="BaiN-like_dom_sf"/>
</dbReference>
<keyword evidence="3" id="KW-0274">FAD</keyword>
<dbReference type="PRINTS" id="PR00411">
    <property type="entry name" value="PNDRDTASEI"/>
</dbReference>
<evidence type="ECO:0000256" key="3">
    <source>
        <dbReference type="ARBA" id="ARBA00022827"/>
    </source>
</evidence>
<comment type="caution">
    <text evidence="6">The sequence shown here is derived from an EMBL/GenBank/DDBJ whole genome shotgun (WGS) entry which is preliminary data.</text>
</comment>
<dbReference type="PRINTS" id="PR00368">
    <property type="entry name" value="FADPNR"/>
</dbReference>
<feature type="domain" description="RsdA/BaiN/AoA(So)-like insert" evidence="5">
    <location>
        <begin position="189"/>
        <end position="349"/>
    </location>
</feature>
<keyword evidence="2" id="KW-0285">Flavoprotein</keyword>
<dbReference type="Gene3D" id="1.10.8.260">
    <property type="entry name" value="HI0933 insert domain-like"/>
    <property type="match status" value="1"/>
</dbReference>
<dbReference type="Pfam" id="PF03486">
    <property type="entry name" value="HI0933_like"/>
    <property type="match status" value="1"/>
</dbReference>
<comment type="cofactor">
    <cofactor evidence="1">
        <name>FAD</name>
        <dbReference type="ChEBI" id="CHEBI:57692"/>
    </cofactor>
</comment>
<dbReference type="PANTHER" id="PTHR42887">
    <property type="entry name" value="OS12G0638800 PROTEIN"/>
    <property type="match status" value="1"/>
</dbReference>
<dbReference type="InterPro" id="IPR055178">
    <property type="entry name" value="RsdA/BaiN/AoA(So)-like_dom"/>
</dbReference>
<dbReference type="AlphaFoldDB" id="A0A7K3WQW7"/>